<sequence>MKISLIISTYNRPEALRLSLMSAKVQTRIPDEVIIADDGSKENTRELIKNFAKDFPCPILHAWQEDKGFRLAESRNNALRMAHGDYIVFIDGDIIMERHFIADHERLAEKGYFVIGSRASLKNKLTLKLIKEKKINIPFYTKGVRRKENALWLPFLTFCTKNLYHKRRFYGRGANMAMWFEDLRKVNGFDQELIGYGYEDFDLFNRLFNIGLKRKYAKFQAIEYHLFHERDSICCENERHFLKDMKRTRCKKGLKEIE</sequence>
<organism evidence="4 5">
    <name type="scientific">Segatella copri</name>
    <dbReference type="NCBI Taxonomy" id="165179"/>
    <lineage>
        <taxon>Bacteria</taxon>
        <taxon>Pseudomonadati</taxon>
        <taxon>Bacteroidota</taxon>
        <taxon>Bacteroidia</taxon>
        <taxon>Bacteroidales</taxon>
        <taxon>Prevotellaceae</taxon>
        <taxon>Segatella</taxon>
    </lineage>
</organism>
<protein>
    <submittedName>
        <fullName evidence="4">Glycosyltransferase family 2 protein</fullName>
    </submittedName>
</protein>
<comment type="caution">
    <text evidence="4">The sequence shown here is derived from an EMBL/GenBank/DDBJ whole genome shotgun (WGS) entry which is preliminary data.</text>
</comment>
<feature type="domain" description="Galactosyltransferase C-terminal" evidence="3">
    <location>
        <begin position="172"/>
        <end position="228"/>
    </location>
</feature>
<gene>
    <name evidence="4" type="ORF">KSW80_07115</name>
</gene>
<keyword evidence="1" id="KW-0808">Transferase</keyword>
<dbReference type="PANTHER" id="PTHR43685">
    <property type="entry name" value="GLYCOSYLTRANSFERASE"/>
    <property type="match status" value="1"/>
</dbReference>
<dbReference type="RefSeq" id="WP_217326466.1">
    <property type="nucleotide sequence ID" value="NZ_JAHOEK010000014.1"/>
</dbReference>
<dbReference type="AlphaFoldDB" id="A0AAW4N9P7"/>
<dbReference type="PANTHER" id="PTHR43685:SF3">
    <property type="entry name" value="SLR2126 PROTEIN"/>
    <property type="match status" value="1"/>
</dbReference>
<feature type="domain" description="Glycosyltransferase 2-like" evidence="2">
    <location>
        <begin position="4"/>
        <end position="142"/>
    </location>
</feature>
<dbReference type="EMBL" id="JAHOEP010000015">
    <property type="protein sequence ID" value="MBV3408167.1"/>
    <property type="molecule type" value="Genomic_DNA"/>
</dbReference>
<dbReference type="Proteomes" id="UP001196316">
    <property type="component" value="Unassembled WGS sequence"/>
</dbReference>
<dbReference type="Pfam" id="PF02709">
    <property type="entry name" value="Glyco_transf_7C"/>
    <property type="match status" value="1"/>
</dbReference>
<evidence type="ECO:0000259" key="3">
    <source>
        <dbReference type="Pfam" id="PF02709"/>
    </source>
</evidence>
<evidence type="ECO:0000313" key="4">
    <source>
        <dbReference type="EMBL" id="MBV3408167.1"/>
    </source>
</evidence>
<reference evidence="4" key="1">
    <citation type="submission" date="2021-06" db="EMBL/GenBank/DDBJ databases">
        <title>Collection of gut derived symbiotic bacterial strains cultured from healthy donors.</title>
        <authorList>
            <person name="Lin H."/>
            <person name="Littmann E."/>
            <person name="Pamer E.G."/>
        </authorList>
    </citation>
    <scope>NUCLEOTIDE SEQUENCE</scope>
    <source>
        <strain evidence="4">MSK.21.60</strain>
    </source>
</reference>
<dbReference type="GO" id="GO:0016740">
    <property type="term" value="F:transferase activity"/>
    <property type="evidence" value="ECO:0007669"/>
    <property type="project" value="UniProtKB-KW"/>
</dbReference>
<evidence type="ECO:0000256" key="1">
    <source>
        <dbReference type="ARBA" id="ARBA00022679"/>
    </source>
</evidence>
<dbReference type="InterPro" id="IPR001173">
    <property type="entry name" value="Glyco_trans_2-like"/>
</dbReference>
<dbReference type="CDD" id="cd06420">
    <property type="entry name" value="GT2_Chondriotin_Pol_N"/>
    <property type="match status" value="1"/>
</dbReference>
<proteinExistence type="predicted"/>
<evidence type="ECO:0000313" key="5">
    <source>
        <dbReference type="Proteomes" id="UP001196316"/>
    </source>
</evidence>
<dbReference type="InterPro" id="IPR027791">
    <property type="entry name" value="Galactosyl_T_C"/>
</dbReference>
<dbReference type="InterPro" id="IPR050834">
    <property type="entry name" value="Glycosyltransf_2"/>
</dbReference>
<dbReference type="Pfam" id="PF00535">
    <property type="entry name" value="Glycos_transf_2"/>
    <property type="match status" value="1"/>
</dbReference>
<name>A0AAW4N9P7_9BACT</name>
<evidence type="ECO:0000259" key="2">
    <source>
        <dbReference type="Pfam" id="PF00535"/>
    </source>
</evidence>
<accession>A0AAW4N9P7</accession>